<evidence type="ECO:0000313" key="2">
    <source>
        <dbReference type="WBParaSite" id="HCON_00171220-00001"/>
    </source>
</evidence>
<organism evidence="1 2">
    <name type="scientific">Haemonchus contortus</name>
    <name type="common">Barber pole worm</name>
    <dbReference type="NCBI Taxonomy" id="6289"/>
    <lineage>
        <taxon>Eukaryota</taxon>
        <taxon>Metazoa</taxon>
        <taxon>Ecdysozoa</taxon>
        <taxon>Nematoda</taxon>
        <taxon>Chromadorea</taxon>
        <taxon>Rhabditida</taxon>
        <taxon>Rhabditina</taxon>
        <taxon>Rhabditomorpha</taxon>
        <taxon>Strongyloidea</taxon>
        <taxon>Trichostrongylidae</taxon>
        <taxon>Haemonchus</taxon>
    </lineage>
</organism>
<dbReference type="OrthoDB" id="5872152at2759"/>
<dbReference type="OMA" id="LYIMPRL"/>
<dbReference type="WBParaSite" id="HCON_00171220-00001">
    <property type="protein sequence ID" value="HCON_00171220-00001"/>
    <property type="gene ID" value="HCON_00171220"/>
</dbReference>
<sequence length="121" mass="13383">MYRTAVGVCTGEVEREESRKLASEIANLNGYGTRQRKSGSKGFSVINHGNVVHLQLPFISDKISAEIRQCIARADLANDVVLINVPTDNIKRLLIRSRLYDRACTTINCVVCPFGRNGDCT</sequence>
<name>A0A7I4Z3S1_HAECO</name>
<dbReference type="Proteomes" id="UP000025227">
    <property type="component" value="Unplaced"/>
</dbReference>
<protein>
    <submittedName>
        <fullName evidence="2">Transcriptional regulator</fullName>
    </submittedName>
</protein>
<reference evidence="2" key="1">
    <citation type="submission" date="2020-12" db="UniProtKB">
        <authorList>
            <consortium name="WormBaseParasite"/>
        </authorList>
    </citation>
    <scope>IDENTIFICATION</scope>
    <source>
        <strain evidence="2">MHco3</strain>
    </source>
</reference>
<keyword evidence="1" id="KW-1185">Reference proteome</keyword>
<proteinExistence type="predicted"/>
<evidence type="ECO:0000313" key="1">
    <source>
        <dbReference type="Proteomes" id="UP000025227"/>
    </source>
</evidence>
<accession>A0A7I4Z3S1</accession>
<dbReference type="AlphaFoldDB" id="A0A7I4Z3S1"/>